<evidence type="ECO:0000313" key="2">
    <source>
        <dbReference type="EMBL" id="VAW76447.1"/>
    </source>
</evidence>
<reference evidence="2" key="1">
    <citation type="submission" date="2018-06" db="EMBL/GenBank/DDBJ databases">
        <authorList>
            <person name="Zhirakovskaya E."/>
        </authorList>
    </citation>
    <scope>NUCLEOTIDE SEQUENCE</scope>
</reference>
<protein>
    <submittedName>
        <fullName evidence="2">Nitric oxide reductase activation protein NorQ</fullName>
    </submittedName>
</protein>
<dbReference type="Pfam" id="PF08406">
    <property type="entry name" value="CbbQ_C"/>
    <property type="match status" value="1"/>
</dbReference>
<proteinExistence type="predicted"/>
<dbReference type="EMBL" id="UOFL01000108">
    <property type="protein sequence ID" value="VAW76447.1"/>
    <property type="molecule type" value="Genomic_DNA"/>
</dbReference>
<sequence length="72" mass="7642">MAEKLVKFAHMTRHLKGSGLDEGASTRLLVHAGKLIQSGIEPAVACHSAIAQALSDDPEILMAISELSKSLF</sequence>
<gene>
    <name evidence="2" type="ORF">MNBD_GAMMA12-3659</name>
</gene>
<evidence type="ECO:0000259" key="1">
    <source>
        <dbReference type="Pfam" id="PF08406"/>
    </source>
</evidence>
<name>A0A3B0YLK9_9ZZZZ</name>
<organism evidence="2">
    <name type="scientific">hydrothermal vent metagenome</name>
    <dbReference type="NCBI Taxonomy" id="652676"/>
    <lineage>
        <taxon>unclassified sequences</taxon>
        <taxon>metagenomes</taxon>
        <taxon>ecological metagenomes</taxon>
    </lineage>
</organism>
<dbReference type="AlphaFoldDB" id="A0A3B0YLK9"/>
<accession>A0A3B0YLK9</accession>
<feature type="domain" description="CbbQ/NirQ/NorQ C-terminal" evidence="1">
    <location>
        <begin position="1"/>
        <end position="69"/>
    </location>
</feature>
<dbReference type="InterPro" id="IPR013615">
    <property type="entry name" value="CbbQ_C"/>
</dbReference>